<evidence type="ECO:0000256" key="8">
    <source>
        <dbReference type="ARBA" id="ARBA00023146"/>
    </source>
</evidence>
<evidence type="ECO:0000256" key="1">
    <source>
        <dbReference type="ARBA" id="ARBA00004496"/>
    </source>
</evidence>
<reference evidence="11" key="1">
    <citation type="journal article" date="2020" name="mSystems">
        <title>Genome- and Community-Level Interaction Insights into Carbon Utilization and Element Cycling Functions of Hydrothermarchaeota in Hydrothermal Sediment.</title>
        <authorList>
            <person name="Zhou Z."/>
            <person name="Liu Y."/>
            <person name="Xu W."/>
            <person name="Pan J."/>
            <person name="Luo Z.H."/>
            <person name="Li M."/>
        </authorList>
    </citation>
    <scope>NUCLEOTIDE SEQUENCE [LARGE SCALE GENOMIC DNA]</scope>
    <source>
        <strain evidence="11">SpSt-1116</strain>
    </source>
</reference>
<organism evidence="11">
    <name type="scientific">Fervidicoccus fontis</name>
    <dbReference type="NCBI Taxonomy" id="683846"/>
    <lineage>
        <taxon>Archaea</taxon>
        <taxon>Thermoproteota</taxon>
        <taxon>Thermoprotei</taxon>
        <taxon>Fervidicoccales</taxon>
        <taxon>Fervidicoccaceae</taxon>
        <taxon>Fervidicoccus</taxon>
    </lineage>
</organism>
<dbReference type="PANTHER" id="PTHR37940">
    <property type="entry name" value="LYSINE--TRNA LIGASE"/>
    <property type="match status" value="1"/>
</dbReference>
<dbReference type="EC" id="6.1.1.6" evidence="10"/>
<comment type="similarity">
    <text evidence="2 10">Belongs to the class-I aminoacyl-tRNA synthetase family.</text>
</comment>
<feature type="short sequence motif" description="'KMSKS' region" evidence="10">
    <location>
        <begin position="291"/>
        <end position="295"/>
    </location>
</feature>
<keyword evidence="5 10" id="KW-0547">Nucleotide-binding</keyword>
<dbReference type="GO" id="GO:0005737">
    <property type="term" value="C:cytoplasm"/>
    <property type="evidence" value="ECO:0007669"/>
    <property type="project" value="UniProtKB-SubCell"/>
</dbReference>
<dbReference type="SUPFAM" id="SSF48163">
    <property type="entry name" value="An anticodon-binding domain of class I aminoacyl-tRNA synthetases"/>
    <property type="match status" value="1"/>
</dbReference>
<keyword evidence="3 10" id="KW-0963">Cytoplasm</keyword>
<evidence type="ECO:0000256" key="6">
    <source>
        <dbReference type="ARBA" id="ARBA00022840"/>
    </source>
</evidence>
<keyword evidence="8 10" id="KW-0030">Aminoacyl-tRNA synthetase</keyword>
<dbReference type="GO" id="GO:0006430">
    <property type="term" value="P:lysyl-tRNA aminoacylation"/>
    <property type="evidence" value="ECO:0007669"/>
    <property type="project" value="UniProtKB-UniRule"/>
</dbReference>
<dbReference type="InterPro" id="IPR014729">
    <property type="entry name" value="Rossmann-like_a/b/a_fold"/>
</dbReference>
<evidence type="ECO:0000256" key="5">
    <source>
        <dbReference type="ARBA" id="ARBA00022741"/>
    </source>
</evidence>
<dbReference type="Gene3D" id="3.40.50.620">
    <property type="entry name" value="HUPs"/>
    <property type="match status" value="2"/>
</dbReference>
<accession>A0A7J3ZK47</accession>
<keyword evidence="6 10" id="KW-0067">ATP-binding</keyword>
<dbReference type="InterPro" id="IPR020751">
    <property type="entry name" value="aa-tRNA-synth_I_codon-bd_sub2"/>
</dbReference>
<keyword evidence="4 10" id="KW-0436">Ligase</keyword>
<feature type="short sequence motif" description="'HIGH' region" evidence="10">
    <location>
        <begin position="38"/>
        <end position="46"/>
    </location>
</feature>
<comment type="catalytic activity">
    <reaction evidence="9 10">
        <text>tRNA(Lys) + L-lysine + ATP = L-lysyl-tRNA(Lys) + AMP + diphosphate</text>
        <dbReference type="Rhea" id="RHEA:20792"/>
        <dbReference type="Rhea" id="RHEA-COMP:9696"/>
        <dbReference type="Rhea" id="RHEA-COMP:9697"/>
        <dbReference type="ChEBI" id="CHEBI:30616"/>
        <dbReference type="ChEBI" id="CHEBI:32551"/>
        <dbReference type="ChEBI" id="CHEBI:33019"/>
        <dbReference type="ChEBI" id="CHEBI:78442"/>
        <dbReference type="ChEBI" id="CHEBI:78529"/>
        <dbReference type="ChEBI" id="CHEBI:456215"/>
        <dbReference type="EC" id="6.1.1.6"/>
    </reaction>
</comment>
<evidence type="ECO:0000256" key="2">
    <source>
        <dbReference type="ARBA" id="ARBA00005594"/>
    </source>
</evidence>
<evidence type="ECO:0000256" key="7">
    <source>
        <dbReference type="ARBA" id="ARBA00022917"/>
    </source>
</evidence>
<dbReference type="GO" id="GO:0004824">
    <property type="term" value="F:lysine-tRNA ligase activity"/>
    <property type="evidence" value="ECO:0007669"/>
    <property type="project" value="UniProtKB-UniRule"/>
</dbReference>
<gene>
    <name evidence="10 11" type="primary">lysS</name>
    <name evidence="11" type="ORF">ENM78_03365</name>
</gene>
<dbReference type="GO" id="GO:0005524">
    <property type="term" value="F:ATP binding"/>
    <property type="evidence" value="ECO:0007669"/>
    <property type="project" value="UniProtKB-UniRule"/>
</dbReference>
<dbReference type="Gene3D" id="1.10.10.350">
    <property type="match status" value="1"/>
</dbReference>
<evidence type="ECO:0000256" key="3">
    <source>
        <dbReference type="ARBA" id="ARBA00022490"/>
    </source>
</evidence>
<comment type="subcellular location">
    <subcellularLocation>
        <location evidence="1 10">Cytoplasm</location>
    </subcellularLocation>
</comment>
<keyword evidence="7 10" id="KW-0648">Protein biosynthesis</keyword>
<dbReference type="EMBL" id="DRZC01000045">
    <property type="protein sequence ID" value="HHQ80481.1"/>
    <property type="molecule type" value="Genomic_DNA"/>
</dbReference>
<dbReference type="GO" id="GO:0000049">
    <property type="term" value="F:tRNA binding"/>
    <property type="evidence" value="ECO:0007669"/>
    <property type="project" value="InterPro"/>
</dbReference>
<dbReference type="PANTHER" id="PTHR37940:SF1">
    <property type="entry name" value="LYSINE--TRNA LIGASE"/>
    <property type="match status" value="1"/>
</dbReference>
<dbReference type="SUPFAM" id="SSF52374">
    <property type="entry name" value="Nucleotidylyl transferase"/>
    <property type="match status" value="1"/>
</dbReference>
<dbReference type="HAMAP" id="MF_00177">
    <property type="entry name" value="Lys_tRNA_synth_class1"/>
    <property type="match status" value="1"/>
</dbReference>
<proteinExistence type="inferred from homology"/>
<evidence type="ECO:0000256" key="4">
    <source>
        <dbReference type="ARBA" id="ARBA00022598"/>
    </source>
</evidence>
<dbReference type="InterPro" id="IPR002904">
    <property type="entry name" value="Lys-tRNA-ligase"/>
</dbReference>
<comment type="caution">
    <text evidence="10">Lacks conserved residue(s) required for the propagation of feature annotation.</text>
</comment>
<dbReference type="NCBIfam" id="TIGR00467">
    <property type="entry name" value="lysS_arch"/>
    <property type="match status" value="1"/>
</dbReference>
<dbReference type="InterPro" id="IPR008925">
    <property type="entry name" value="aa_tRNA-synth_I_cd-bd_sf"/>
</dbReference>
<dbReference type="Pfam" id="PF01921">
    <property type="entry name" value="tRNA-synt_1f"/>
    <property type="match status" value="1"/>
</dbReference>
<comment type="caution">
    <text evidence="11">The sequence shown here is derived from an EMBL/GenBank/DDBJ whole genome shotgun (WGS) entry which is preliminary data.</text>
</comment>
<dbReference type="Gene3D" id="1.10.10.770">
    <property type="match status" value="1"/>
</dbReference>
<evidence type="ECO:0000256" key="9">
    <source>
        <dbReference type="ARBA" id="ARBA00048573"/>
    </source>
</evidence>
<protein>
    <recommendedName>
        <fullName evidence="10">Lysine--tRNA ligase</fullName>
        <ecNumber evidence="10">6.1.1.6</ecNumber>
    </recommendedName>
    <alternativeName>
        <fullName evidence="10">Lysyl-tRNA synthetase</fullName>
        <shortName evidence="10">LysRS</shortName>
    </alternativeName>
</protein>
<evidence type="ECO:0000313" key="11">
    <source>
        <dbReference type="EMBL" id="HHQ80481.1"/>
    </source>
</evidence>
<name>A0A7J3ZK47_9CREN</name>
<evidence type="ECO:0000256" key="10">
    <source>
        <dbReference type="HAMAP-Rule" id="MF_00177"/>
    </source>
</evidence>
<dbReference type="AlphaFoldDB" id="A0A7J3ZK47"/>
<sequence>MGERFQNDHWIYGVVKQVLERLRVSGKRKAVLSGGLSVSGLQHIGRIRGEVLIGEAVRRELERHGFEAEQYIVLYTQDAWKGRKGQLEAFNGERGKEFVGWPLIRVPDPKGCHSNWVEHYWEDFGGFLSEFSDGKIRVVTTTELYRTLLRGIVRESIEKRDTIREILNRYRGRNPYPSDWIPFEPVCEGCGRIDTTKALRTEGELVEYECKKCGHAGVTTIENGKLNWRIEWAGVWKAMGVDFEPYGKDHGAPGGSRESCIVLSRTVFGYEPPEGVAYEWVSYRTQEGVADMSSSNFIGITPREWYEVADPEVLRFLYYSVHPRKKIVIDMQLVPSYYEEFYRAESLYYDRVEGKLEGYDEESLWTIRSYELSVYGTTLDRRPVQVPYTTMALIVQSLPEGVGLDHVISRLRSSGLVPERITEHDRKRIESLVTRSRAWVRRYAPAGIRYSVLESLPDDVRGRLKYRNALVSLGRRLAELSEWRQDRIKEVMIEATKELDSKSRREFYREFYKVIVGAESGPRAAPLVEALGKEFIVKRLVEDLGS</sequence>